<sequence>MEDNPPRSHLKRQFFEDQDSNKPPAQKRARFPKGKKVKPGEEAPNRVDVEDGSGDLKDPRLAAKERAKRRSQITTELFTEDGRGMLNDVSAAEVSYEDNENFIDDGVQIEPFNLNKEREEGYFDAEGNFVEYVADKEIKDAWLDSVEADVKYTGKASVTTDGEDNEVAGQDLSTQDIGKIKRRIADVLEPGETVLQALRRLKGTSNNRKEKMSAETKRVFDQLTEDAIKLMENGDFNVYHEKQEVFQREAEGYEKLALARDKSLSADAGQDNSQPNLGSGVLTDENYPGVTSSVLSDSTVGISNSNITAAEASSNAADSYDMFADDDDDDDENIKMSSEPNPTADIQLSSEAVNTFSETGDVYNDYVYDDSSGYYYSSTLGYYYDPSTGLYCSAVSGQWYSFNEATGTYDEAIESKMLTRCRMLRSTIWECFGCLPMVHYPFFLPDMFQRPQLLFTHRFCRQDLDLSVFCYRCNHFSQHSIMISETNLPCELYPQMLYTTVKEGGAQQILST</sequence>
<dbReference type="EMBL" id="JBBPBM010000009">
    <property type="protein sequence ID" value="KAK8568350.1"/>
    <property type="molecule type" value="Genomic_DNA"/>
</dbReference>
<feature type="domain" description="OCRE" evidence="2">
    <location>
        <begin position="364"/>
        <end position="411"/>
    </location>
</feature>
<reference evidence="3 4" key="1">
    <citation type="journal article" date="2024" name="G3 (Bethesda)">
        <title>Genome assembly of Hibiscus sabdariffa L. provides insights into metabolisms of medicinal natural products.</title>
        <authorList>
            <person name="Kim T."/>
        </authorList>
    </citation>
    <scope>NUCLEOTIDE SEQUENCE [LARGE SCALE GENOMIC DNA]</scope>
    <source>
        <strain evidence="3">TK-2024</strain>
        <tissue evidence="3">Old leaves</tissue>
    </source>
</reference>
<feature type="region of interest" description="Disordered" evidence="1">
    <location>
        <begin position="1"/>
        <end position="68"/>
    </location>
</feature>
<dbReference type="PANTHER" id="PTHR13138:SF3">
    <property type="entry name" value="CD2 ANTIGEN CYTOPLASMIC TAIL-BINDING PROTEIN 2"/>
    <property type="match status" value="1"/>
</dbReference>
<evidence type="ECO:0000259" key="2">
    <source>
        <dbReference type="Pfam" id="PF17780"/>
    </source>
</evidence>
<comment type="caution">
    <text evidence="3">The sequence shown here is derived from an EMBL/GenBank/DDBJ whole genome shotgun (WGS) entry which is preliminary data.</text>
</comment>
<gene>
    <name evidence="3" type="ORF">V6N12_006904</name>
</gene>
<dbReference type="InterPro" id="IPR035623">
    <property type="entry name" value="SUA-like_OCRE"/>
</dbReference>
<dbReference type="InterPro" id="IPR039905">
    <property type="entry name" value="CD2BP2/Lin1"/>
</dbReference>
<dbReference type="Proteomes" id="UP001472677">
    <property type="component" value="Unassembled WGS sequence"/>
</dbReference>
<dbReference type="InterPro" id="IPR041591">
    <property type="entry name" value="OCRE"/>
</dbReference>
<dbReference type="CDD" id="cd16166">
    <property type="entry name" value="OCRE_SUA_like"/>
    <property type="match status" value="1"/>
</dbReference>
<feature type="region of interest" description="Disordered" evidence="1">
    <location>
        <begin position="264"/>
        <end position="285"/>
    </location>
</feature>
<organism evidence="3 4">
    <name type="scientific">Hibiscus sabdariffa</name>
    <name type="common">roselle</name>
    <dbReference type="NCBI Taxonomy" id="183260"/>
    <lineage>
        <taxon>Eukaryota</taxon>
        <taxon>Viridiplantae</taxon>
        <taxon>Streptophyta</taxon>
        <taxon>Embryophyta</taxon>
        <taxon>Tracheophyta</taxon>
        <taxon>Spermatophyta</taxon>
        <taxon>Magnoliopsida</taxon>
        <taxon>eudicotyledons</taxon>
        <taxon>Gunneridae</taxon>
        <taxon>Pentapetalae</taxon>
        <taxon>rosids</taxon>
        <taxon>malvids</taxon>
        <taxon>Malvales</taxon>
        <taxon>Malvaceae</taxon>
        <taxon>Malvoideae</taxon>
        <taxon>Hibiscus</taxon>
    </lineage>
</organism>
<dbReference type="PANTHER" id="PTHR13138">
    <property type="entry name" value="PROTEIN LIN1"/>
    <property type="match status" value="1"/>
</dbReference>
<feature type="compositionally biased region" description="Basic residues" evidence="1">
    <location>
        <begin position="25"/>
        <end position="37"/>
    </location>
</feature>
<accession>A0ABR2F083</accession>
<dbReference type="Pfam" id="PF17780">
    <property type="entry name" value="OCRE"/>
    <property type="match status" value="1"/>
</dbReference>
<keyword evidence="4" id="KW-1185">Reference proteome</keyword>
<evidence type="ECO:0000313" key="3">
    <source>
        <dbReference type="EMBL" id="KAK8568350.1"/>
    </source>
</evidence>
<protein>
    <recommendedName>
        <fullName evidence="2">OCRE domain-containing protein</fullName>
    </recommendedName>
</protein>
<name>A0ABR2F083_9ROSI</name>
<feature type="compositionally biased region" description="Basic and acidic residues" evidence="1">
    <location>
        <begin position="38"/>
        <end position="65"/>
    </location>
</feature>
<evidence type="ECO:0000256" key="1">
    <source>
        <dbReference type="SAM" id="MobiDB-lite"/>
    </source>
</evidence>
<proteinExistence type="predicted"/>
<evidence type="ECO:0000313" key="4">
    <source>
        <dbReference type="Proteomes" id="UP001472677"/>
    </source>
</evidence>